<sequence length="181" mass="19987">MKRHSVISQIGVSIVFSMAATFSNAALECKDVKYGNDDYHDNMAALAIEARLIDGLDGYFNRYHESVVSELCGYSEDDGFTEKMIDTGYVRRSEVEGIKEVLGLNNRSTAGRDFEYAHIKLSDETSLSGVGASNAAHLYAYEPNSKCAKLVKRVLAGDQRAISELELLDLQSESNYCGYSE</sequence>
<dbReference type="EMBL" id="CP014945">
    <property type="protein sequence ID" value="AMT96576.1"/>
    <property type="molecule type" value="Genomic_DNA"/>
</dbReference>
<dbReference type="RefSeq" id="WP_062844253.1">
    <property type="nucleotide sequence ID" value="NZ_CP014945.1"/>
</dbReference>
<evidence type="ECO:0000313" key="2">
    <source>
        <dbReference type="Proteomes" id="UP000076104"/>
    </source>
</evidence>
<gene>
    <name evidence="1" type="ORF">A3K91_0962</name>
</gene>
<organism evidence="1 2">
    <name type="scientific">Psychrobacter alimentarius</name>
    <dbReference type="NCBI Taxonomy" id="261164"/>
    <lineage>
        <taxon>Bacteria</taxon>
        <taxon>Pseudomonadati</taxon>
        <taxon>Pseudomonadota</taxon>
        <taxon>Gammaproteobacteria</taxon>
        <taxon>Moraxellales</taxon>
        <taxon>Moraxellaceae</taxon>
        <taxon>Psychrobacter</taxon>
    </lineage>
</organism>
<reference evidence="1 2" key="1">
    <citation type="submission" date="2016-03" db="EMBL/GenBank/DDBJ databases">
        <title>Genome sequencing of Psychrobacter alimentarius PAMC 27889.</title>
        <authorList>
            <person name="Lee J."/>
            <person name="Kim O.-S."/>
        </authorList>
    </citation>
    <scope>NUCLEOTIDE SEQUENCE [LARGE SCALE GENOMIC DNA]</scope>
    <source>
        <strain evidence="1 2">PAMC 27889</strain>
    </source>
</reference>
<dbReference type="GeneID" id="33060308"/>
<name>A0ABM5ZX69_9GAMM</name>
<evidence type="ECO:0000313" key="1">
    <source>
        <dbReference type="EMBL" id="AMT96576.1"/>
    </source>
</evidence>
<proteinExistence type="predicted"/>
<dbReference type="Proteomes" id="UP000076104">
    <property type="component" value="Chromosome"/>
</dbReference>
<accession>A0ABM5ZX69</accession>
<keyword evidence="2" id="KW-1185">Reference proteome</keyword>
<protein>
    <submittedName>
        <fullName evidence="1">Uncharacterized protein</fullName>
    </submittedName>
</protein>